<accession>A0A0W7TUH3</accession>
<proteinExistence type="inferred from homology"/>
<evidence type="ECO:0000313" key="17">
    <source>
        <dbReference type="Proteomes" id="UP000449193"/>
    </source>
</evidence>
<dbReference type="Gene3D" id="3.40.50.300">
    <property type="entry name" value="P-loop containing nucleotide triphosphate hydrolases"/>
    <property type="match status" value="1"/>
</dbReference>
<evidence type="ECO:0000313" key="15">
    <source>
        <dbReference type="Proteomes" id="UP000053433"/>
    </source>
</evidence>
<dbReference type="PANTHER" id="PTHR42864">
    <property type="entry name" value="LIGHT-INDEPENDENT PROTOCHLOROPHYLLIDE REDUCTASE IRON-SULFUR ATP-BINDING PROTEIN"/>
    <property type="match status" value="1"/>
</dbReference>
<comment type="subunit">
    <text evidence="4">Homodimer.</text>
</comment>
<sequence>MAQRICFLGRGGSGKSTVAQNLGHALALKGYHVLLVGNDISLSSTVLLRGEADISPALEDYREHYEIDLNDYVIPTPSGVYCLELGSIDPGVGCLARGVTLIDEMLDTQGVSNSLQLDFILYDISGETPCTGYILPIREGVMQRCIIVTNGSFASVTTANSILQAILRAAGADNFPVQLIVNNASCEETKEELASYARRATIEILASLDYCKELEYSSLAGKTVFDTAPDSACAAHLRAVADDLLLSTIPTSLTPFPRRELVTWLRCWQRRELARRLALADTEACDG</sequence>
<accession>A0A0D8IYM0</accession>
<dbReference type="GO" id="GO:0005524">
    <property type="term" value="F:ATP binding"/>
    <property type="evidence" value="ECO:0007669"/>
    <property type="project" value="UniProtKB-KW"/>
</dbReference>
<evidence type="ECO:0000256" key="4">
    <source>
        <dbReference type="ARBA" id="ARBA00011738"/>
    </source>
</evidence>
<reference evidence="10" key="1">
    <citation type="submission" date="2015-02" db="EMBL/GenBank/DDBJ databases">
        <title>A novel member of the family Ruminococcaceae isolated from human feces.</title>
        <authorList>
            <person name="Shkoporov A.N."/>
            <person name="Chaplin A.V."/>
            <person name="Motuzova O.V."/>
            <person name="Kafarskaia L.I."/>
            <person name="Khokhlova E.V."/>
            <person name="Efimov B.A."/>
        </authorList>
    </citation>
    <scope>NUCLEOTIDE SEQUENCE [LARGE SCALE GENOMIC DNA]</scope>
    <source>
        <strain evidence="10">585-1</strain>
    </source>
</reference>
<keyword evidence="14" id="KW-1185">Reference proteome</keyword>
<dbReference type="EMBL" id="VUNJ01000032">
    <property type="protein sequence ID" value="MST93541.1"/>
    <property type="molecule type" value="Genomic_DNA"/>
</dbReference>
<evidence type="ECO:0000313" key="14">
    <source>
        <dbReference type="Proteomes" id="UP000032483"/>
    </source>
</evidence>
<dbReference type="GeneID" id="42856954"/>
<dbReference type="GO" id="GO:0046872">
    <property type="term" value="F:metal ion binding"/>
    <property type="evidence" value="ECO:0007669"/>
    <property type="project" value="UniProtKB-KW"/>
</dbReference>
<dbReference type="Proteomes" id="UP000449193">
    <property type="component" value="Unassembled WGS sequence"/>
</dbReference>
<evidence type="ECO:0000256" key="5">
    <source>
        <dbReference type="ARBA" id="ARBA00012773"/>
    </source>
</evidence>
<evidence type="ECO:0000256" key="7">
    <source>
        <dbReference type="ARBA" id="ARBA00022741"/>
    </source>
</evidence>
<keyword evidence="8" id="KW-0067">ATP-binding</keyword>
<dbReference type="AlphaFoldDB" id="A0A0D8IYM0"/>
<comment type="caution">
    <text evidence="10">The sequence shown here is derived from an EMBL/GenBank/DDBJ whole genome shotgun (WGS) entry which is preliminary data.</text>
</comment>
<evidence type="ECO:0000313" key="13">
    <source>
        <dbReference type="EMBL" id="MTS51349.1"/>
    </source>
</evidence>
<dbReference type="PROSITE" id="PS51026">
    <property type="entry name" value="NIFH_FRXC_3"/>
    <property type="match status" value="1"/>
</dbReference>
<dbReference type="Proteomes" id="UP000053433">
    <property type="component" value="Unassembled WGS sequence"/>
</dbReference>
<dbReference type="EMBL" id="LMUA01000002">
    <property type="protein sequence ID" value="KUE77490.1"/>
    <property type="molecule type" value="Genomic_DNA"/>
</dbReference>
<dbReference type="SUPFAM" id="SSF52540">
    <property type="entry name" value="P-loop containing nucleoside triphosphate hydrolases"/>
    <property type="match status" value="1"/>
</dbReference>
<dbReference type="Pfam" id="PF00142">
    <property type="entry name" value="Fer4_NifH"/>
    <property type="match status" value="1"/>
</dbReference>
<evidence type="ECO:0000313" key="11">
    <source>
        <dbReference type="EMBL" id="KUE77490.1"/>
    </source>
</evidence>
<keyword evidence="6" id="KW-0479">Metal-binding</keyword>
<keyword evidence="7" id="KW-0547">Nucleotide-binding</keyword>
<evidence type="ECO:0000256" key="3">
    <source>
        <dbReference type="ARBA" id="ARBA00005504"/>
    </source>
</evidence>
<dbReference type="PRINTS" id="PR00091">
    <property type="entry name" value="NITROGNASEII"/>
</dbReference>
<comment type="cofactor">
    <cofactor evidence="1">
        <name>[4Fe-4S] cluster</name>
        <dbReference type="ChEBI" id="CHEBI:49883"/>
    </cofactor>
</comment>
<gene>
    <name evidence="11" type="ORF">ASJ35_01815</name>
    <name evidence="12" type="ORF">FYJ76_16640</name>
    <name evidence="13" type="ORF">GMD52_07325</name>
    <name evidence="10" type="ORF">TQ39_10205</name>
</gene>
<dbReference type="InterPro" id="IPR027417">
    <property type="entry name" value="P-loop_NTPase"/>
</dbReference>
<protein>
    <recommendedName>
        <fullName evidence="5">nitrogenase</fullName>
        <ecNumber evidence="5">1.18.6.1</ecNumber>
    </recommendedName>
</protein>
<evidence type="ECO:0000256" key="6">
    <source>
        <dbReference type="ARBA" id="ARBA00022723"/>
    </source>
</evidence>
<evidence type="ECO:0000256" key="2">
    <source>
        <dbReference type="ARBA" id="ARBA00002234"/>
    </source>
</evidence>
<dbReference type="RefSeq" id="WP_050005450.1">
    <property type="nucleotide sequence ID" value="NZ_CAOJUJ010000016.1"/>
</dbReference>
<comment type="catalytic activity">
    <reaction evidence="9">
        <text>N2 + 8 reduced [2Fe-2S]-[ferredoxin] + 16 ATP + 16 H2O = H2 + 8 oxidized [2Fe-2S]-[ferredoxin] + 2 NH4(+) + 16 ADP + 16 phosphate + 6 H(+)</text>
        <dbReference type="Rhea" id="RHEA:21448"/>
        <dbReference type="Rhea" id="RHEA-COMP:10000"/>
        <dbReference type="Rhea" id="RHEA-COMP:10001"/>
        <dbReference type="ChEBI" id="CHEBI:15377"/>
        <dbReference type="ChEBI" id="CHEBI:15378"/>
        <dbReference type="ChEBI" id="CHEBI:17997"/>
        <dbReference type="ChEBI" id="CHEBI:18276"/>
        <dbReference type="ChEBI" id="CHEBI:28938"/>
        <dbReference type="ChEBI" id="CHEBI:30616"/>
        <dbReference type="ChEBI" id="CHEBI:33737"/>
        <dbReference type="ChEBI" id="CHEBI:33738"/>
        <dbReference type="ChEBI" id="CHEBI:43474"/>
        <dbReference type="ChEBI" id="CHEBI:456216"/>
        <dbReference type="EC" id="1.18.6.1"/>
    </reaction>
</comment>
<evidence type="ECO:0000256" key="9">
    <source>
        <dbReference type="ARBA" id="ARBA00047967"/>
    </source>
</evidence>
<evidence type="ECO:0000313" key="16">
    <source>
        <dbReference type="Proteomes" id="UP000431913"/>
    </source>
</evidence>
<evidence type="ECO:0000256" key="8">
    <source>
        <dbReference type="ARBA" id="ARBA00022840"/>
    </source>
</evidence>
<name>A0A0D8IYM0_9FIRM</name>
<dbReference type="GO" id="GO:0016163">
    <property type="term" value="F:nitrogenase activity"/>
    <property type="evidence" value="ECO:0007669"/>
    <property type="project" value="UniProtKB-EC"/>
</dbReference>
<organism evidence="10 14">
    <name type="scientific">Ruthenibacterium lactatiformans</name>
    <dbReference type="NCBI Taxonomy" id="1550024"/>
    <lineage>
        <taxon>Bacteria</taxon>
        <taxon>Bacillati</taxon>
        <taxon>Bacillota</taxon>
        <taxon>Clostridia</taxon>
        <taxon>Eubacteriales</taxon>
        <taxon>Oscillospiraceae</taxon>
        <taxon>Ruthenibacterium</taxon>
    </lineage>
</organism>
<dbReference type="EMBL" id="JXXK01000013">
    <property type="protein sequence ID" value="KJF39757.1"/>
    <property type="molecule type" value="Genomic_DNA"/>
</dbReference>
<evidence type="ECO:0000313" key="10">
    <source>
        <dbReference type="EMBL" id="KJF39757.1"/>
    </source>
</evidence>
<reference evidence="13 17" key="3">
    <citation type="journal article" date="2019" name="Nat. Med.">
        <title>A library of human gut bacterial isolates paired with longitudinal multiomics data enables mechanistic microbiome research.</title>
        <authorList>
            <person name="Poyet M."/>
            <person name="Groussin M."/>
            <person name="Gibbons S.M."/>
            <person name="Avila-Pacheco J."/>
            <person name="Jiang X."/>
            <person name="Kearney S.M."/>
            <person name="Perrotta A.R."/>
            <person name="Berdy B."/>
            <person name="Zhao S."/>
            <person name="Lieberman T.D."/>
            <person name="Swanson P.K."/>
            <person name="Smith M."/>
            <person name="Roesemann S."/>
            <person name="Alexander J.E."/>
            <person name="Rich S.A."/>
            <person name="Livny J."/>
            <person name="Vlamakis H."/>
            <person name="Clish C."/>
            <person name="Bullock K."/>
            <person name="Deik A."/>
            <person name="Scott J."/>
            <person name="Pierce K.A."/>
            <person name="Xavier R.J."/>
            <person name="Alm E.J."/>
        </authorList>
    </citation>
    <scope>NUCLEOTIDE SEQUENCE [LARGE SCALE GENOMIC DNA]</scope>
    <source>
        <strain evidence="13 17">BIOML-A7</strain>
    </source>
</reference>
<evidence type="ECO:0000256" key="1">
    <source>
        <dbReference type="ARBA" id="ARBA00001966"/>
    </source>
</evidence>
<dbReference type="Proteomes" id="UP000032483">
    <property type="component" value="Unassembled WGS sequence"/>
</dbReference>
<comment type="function">
    <text evidence="2">The key enzymatic reactions in nitrogen fixation are catalyzed by the nitrogenase complex, which has 2 components: the iron protein and the molybdenum-iron protein.</text>
</comment>
<dbReference type="Proteomes" id="UP000431913">
    <property type="component" value="Unassembled WGS sequence"/>
</dbReference>
<dbReference type="EC" id="1.18.6.1" evidence="5"/>
<reference evidence="11 15" key="2">
    <citation type="submission" date="2015-10" db="EMBL/GenBank/DDBJ databases">
        <title>A novel member of the family Ruminococcaceae isolated from human faeces.</title>
        <authorList>
            <person name="Shkoporov A.N."/>
            <person name="Chaplin A.V."/>
            <person name="Motuzova O.V."/>
            <person name="Kafarskaia L.I."/>
            <person name="Efimov B.A."/>
        </authorList>
    </citation>
    <scope>NUCLEOTIDE SEQUENCE [LARGE SCALE GENOMIC DNA]</scope>
    <source>
        <strain evidence="11 15">668</strain>
    </source>
</reference>
<comment type="similarity">
    <text evidence="3">Belongs to the NifH/BchL/ChlL family.</text>
</comment>
<dbReference type="PANTHER" id="PTHR42864:SF2">
    <property type="entry name" value="LIGHT-INDEPENDENT PROTOCHLOROPHYLLIDE REDUCTASE IRON-SULFUR ATP-BINDING PROTEIN"/>
    <property type="match status" value="1"/>
</dbReference>
<evidence type="ECO:0000313" key="12">
    <source>
        <dbReference type="EMBL" id="MST93541.1"/>
    </source>
</evidence>
<dbReference type="InterPro" id="IPR000392">
    <property type="entry name" value="NifH/frxC"/>
</dbReference>
<reference evidence="12 16" key="4">
    <citation type="submission" date="2019-08" db="EMBL/GenBank/DDBJ databases">
        <title>In-depth cultivation of the pig gut microbiome towards novel bacterial diversity and tailored functional studies.</title>
        <authorList>
            <person name="Wylensek D."/>
            <person name="Hitch T.C.A."/>
            <person name="Clavel T."/>
        </authorList>
    </citation>
    <scope>NUCLEOTIDE SEQUENCE [LARGE SCALE GENOMIC DNA]</scope>
    <source>
        <strain evidence="12 16">WCA3-601-WT-6J</strain>
    </source>
</reference>
<dbReference type="EMBL" id="WMZR01000007">
    <property type="protein sequence ID" value="MTS51349.1"/>
    <property type="molecule type" value="Genomic_DNA"/>
</dbReference>